<dbReference type="SMART" id="SM00347">
    <property type="entry name" value="HTH_MARR"/>
    <property type="match status" value="1"/>
</dbReference>
<dbReference type="EMBL" id="FOKG01000014">
    <property type="protein sequence ID" value="SFB49558.1"/>
    <property type="molecule type" value="Genomic_DNA"/>
</dbReference>
<dbReference type="Pfam" id="PF12802">
    <property type="entry name" value="MarR_2"/>
    <property type="match status" value="1"/>
</dbReference>
<organism evidence="2 3">
    <name type="scientific">Amycolatopsis marina</name>
    <dbReference type="NCBI Taxonomy" id="490629"/>
    <lineage>
        <taxon>Bacteria</taxon>
        <taxon>Bacillati</taxon>
        <taxon>Actinomycetota</taxon>
        <taxon>Actinomycetes</taxon>
        <taxon>Pseudonocardiales</taxon>
        <taxon>Pseudonocardiaceae</taxon>
        <taxon>Amycolatopsis</taxon>
    </lineage>
</organism>
<dbReference type="Gene3D" id="1.10.10.10">
    <property type="entry name" value="Winged helix-like DNA-binding domain superfamily/Winged helix DNA-binding domain"/>
    <property type="match status" value="1"/>
</dbReference>
<keyword evidence="3" id="KW-1185">Reference proteome</keyword>
<protein>
    <submittedName>
        <fullName evidence="2">Transcriptional regulator, MarR family</fullName>
    </submittedName>
</protein>
<evidence type="ECO:0000313" key="2">
    <source>
        <dbReference type="EMBL" id="SFB49558.1"/>
    </source>
</evidence>
<proteinExistence type="predicted"/>
<dbReference type="InterPro" id="IPR036388">
    <property type="entry name" value="WH-like_DNA-bd_sf"/>
</dbReference>
<dbReference type="PROSITE" id="PS50995">
    <property type="entry name" value="HTH_MARR_2"/>
    <property type="match status" value="1"/>
</dbReference>
<dbReference type="Proteomes" id="UP000243799">
    <property type="component" value="Unassembled WGS sequence"/>
</dbReference>
<evidence type="ECO:0000313" key="3">
    <source>
        <dbReference type="Proteomes" id="UP000243799"/>
    </source>
</evidence>
<dbReference type="PANTHER" id="PTHR33164:SF43">
    <property type="entry name" value="HTH-TYPE TRANSCRIPTIONAL REPRESSOR YETL"/>
    <property type="match status" value="1"/>
</dbReference>
<dbReference type="OrthoDB" id="122135at2"/>
<dbReference type="GO" id="GO:0006950">
    <property type="term" value="P:response to stress"/>
    <property type="evidence" value="ECO:0007669"/>
    <property type="project" value="TreeGrafter"/>
</dbReference>
<dbReference type="InterPro" id="IPR000835">
    <property type="entry name" value="HTH_MarR-typ"/>
</dbReference>
<dbReference type="AlphaFoldDB" id="A0A1I1BLD2"/>
<accession>A0A1I1BLD2</accession>
<dbReference type="InterPro" id="IPR036390">
    <property type="entry name" value="WH_DNA-bd_sf"/>
</dbReference>
<gene>
    <name evidence="2" type="ORF">SAMN05216266_11460</name>
</gene>
<dbReference type="SUPFAM" id="SSF46785">
    <property type="entry name" value="Winged helix' DNA-binding domain"/>
    <property type="match status" value="1"/>
</dbReference>
<evidence type="ECO:0000259" key="1">
    <source>
        <dbReference type="PROSITE" id="PS50995"/>
    </source>
</evidence>
<dbReference type="GO" id="GO:0003700">
    <property type="term" value="F:DNA-binding transcription factor activity"/>
    <property type="evidence" value="ECO:0007669"/>
    <property type="project" value="InterPro"/>
</dbReference>
<dbReference type="InterPro" id="IPR039422">
    <property type="entry name" value="MarR/SlyA-like"/>
</dbReference>
<dbReference type="STRING" id="490629.SAMN05216266_11460"/>
<reference evidence="3" key="1">
    <citation type="submission" date="2016-10" db="EMBL/GenBank/DDBJ databases">
        <authorList>
            <person name="Varghese N."/>
            <person name="Submissions S."/>
        </authorList>
    </citation>
    <scope>NUCLEOTIDE SEQUENCE [LARGE SCALE GENOMIC DNA]</scope>
    <source>
        <strain evidence="3">CGMCC 4.3568</strain>
    </source>
</reference>
<name>A0A1I1BLD2_9PSEU</name>
<sequence length="156" mass="16778">MTESPANAGPASLPQLISQMLDWVVAGLDDHLSSRGFHDLRPTHVINVLRHIECDGIRPTVLAHRAGMTPQGISELVTHLEHAGYVRRIPDPSDGRARIVVFAERGEAAAEAAAQYFAELEDRSARVVGAERFDDVKTALGQLLRSGHPCSAGPSA</sequence>
<dbReference type="RefSeq" id="WP_091675200.1">
    <property type="nucleotide sequence ID" value="NZ_FOKG01000014.1"/>
</dbReference>
<feature type="domain" description="HTH marR-type" evidence="1">
    <location>
        <begin position="10"/>
        <end position="145"/>
    </location>
</feature>
<dbReference type="PANTHER" id="PTHR33164">
    <property type="entry name" value="TRANSCRIPTIONAL REGULATOR, MARR FAMILY"/>
    <property type="match status" value="1"/>
</dbReference>